<sequence length="997" mass="110813">MLKRYGTKRKENDTEDGTFNRYQINSARSAALKAANGVSIEKLTALTDGSYNHGNSAYNLWDLETDQKKSKRKLGPPKNGDDALQKATDRGAVLGYEEMVDLTPSEVSDGQIEGQSISVDADLASLDSLTNVTGTSFSSKKRKRKVQVFPRSSIVKLKIKKIRSIGGSRSSSSSKLSKKSFKLKKGADAKSMNGISNDIDDAATVKTKTKAATENAWMCGLCGLAFATEQLAEIHEYKCVRAAFYRSPQEDDDEEEEKKEESPIDNEPITTSAAAAFFYSATDIAFSKVLSGGVVPPPHDSLEPILEEGGTPKARNLTRGNTNNVMDIPPPMKKNESTGLGNKSDNDSNPPGGSKLLAKKIPGLIDLSNSMRELILMTDDALIKVAKRADKYVVNGLENDAERELGLLSRDRLYYAVLNTRAKERQLGRMNSHSTDKTLLGNVRNKFAEAYELVKETDGSLSKDGKTKKSKAAGDVREDIDHDAATLYINVVINNSTRVVDHEVKRLAYKRWESIERNAALDPDKKKGLSDFEKFRVKAQNRFLQLASLALSTDFTPKRVAVQLSNDLVWLLGPQLELRGVSIETQIEYRVGAYFVLGINVKSINWINLIEHSHKEVIDRNQRNAAEELEKNEKLISQKQRKSLVLPNKDSDAEEEEKEIKAMDKMKGRIHDIIQTAKSTTVSDVVAVVLAQMYYLNWIFVIPICAIAYRCGLRSIVDRYILNSVTNDIFQYVEKKGMEMNLRIVDSIDQASFMLNALRELRAGDRKLKKKQEEGDDGEKEEELLGPLLGPAIKEDSGPAEAPPDFVPPENLDHVGLEVDIPVGFRRLRWAFLNSQAEFMLKAVFEHRLGYLENVCGDWSNHNEHVGLPNTPDDINIDDFVGLEREGSYLMPKSAFVKANTAHETAMIEEYNDHCFAIKYKTLTPDVPYGNTFIAWTKIVVTNLGSNASHMVCSVEPEFPKGSPLVAGQIKGGMRSGTADKFLAISETIIKYAESFP</sequence>
<feature type="region of interest" description="Disordered" evidence="3">
    <location>
        <begin position="248"/>
        <end position="267"/>
    </location>
</feature>
<dbReference type="GO" id="GO:0016020">
    <property type="term" value="C:membrane"/>
    <property type="evidence" value="ECO:0007669"/>
    <property type="project" value="UniProtKB-SubCell"/>
</dbReference>
<dbReference type="EMBL" id="HBNS01038689">
    <property type="protein sequence ID" value="CAE4636231.1"/>
    <property type="molecule type" value="Transcribed_RNA"/>
</dbReference>
<dbReference type="PROSITE" id="PS51778">
    <property type="entry name" value="VAST"/>
    <property type="match status" value="1"/>
</dbReference>
<organism evidence="5">
    <name type="scientific">Ditylum brightwellii</name>
    <dbReference type="NCBI Taxonomy" id="49249"/>
    <lineage>
        <taxon>Eukaryota</taxon>
        <taxon>Sar</taxon>
        <taxon>Stramenopiles</taxon>
        <taxon>Ochrophyta</taxon>
        <taxon>Bacillariophyta</taxon>
        <taxon>Mediophyceae</taxon>
        <taxon>Lithodesmiophycidae</taxon>
        <taxon>Lithodesmiales</taxon>
        <taxon>Lithodesmiaceae</taxon>
        <taxon>Ditylum</taxon>
    </lineage>
</organism>
<dbReference type="InterPro" id="IPR031968">
    <property type="entry name" value="VASt"/>
</dbReference>
<dbReference type="AlphaFoldDB" id="A0A7S4S6V2"/>
<keyword evidence="2" id="KW-0472">Membrane</keyword>
<accession>A0A7S4S6V2</accession>
<proteinExistence type="predicted"/>
<feature type="region of interest" description="Disordered" evidence="3">
    <location>
        <begin position="306"/>
        <end position="355"/>
    </location>
</feature>
<evidence type="ECO:0000256" key="2">
    <source>
        <dbReference type="ARBA" id="ARBA00023136"/>
    </source>
</evidence>
<comment type="subcellular location">
    <subcellularLocation>
        <location evidence="1">Membrane</location>
    </subcellularLocation>
</comment>
<feature type="domain" description="VASt" evidence="4">
    <location>
        <begin position="812"/>
        <end position="997"/>
    </location>
</feature>
<gene>
    <name evidence="5" type="ORF">DBRI00130_LOCUS30185</name>
</gene>
<evidence type="ECO:0000259" key="4">
    <source>
        <dbReference type="PROSITE" id="PS51778"/>
    </source>
</evidence>
<name>A0A7S4S6V2_9STRA</name>
<evidence type="ECO:0000256" key="3">
    <source>
        <dbReference type="SAM" id="MobiDB-lite"/>
    </source>
</evidence>
<evidence type="ECO:0000313" key="5">
    <source>
        <dbReference type="EMBL" id="CAE4636231.1"/>
    </source>
</evidence>
<dbReference type="Pfam" id="PF16016">
    <property type="entry name" value="VASt"/>
    <property type="match status" value="1"/>
</dbReference>
<protein>
    <recommendedName>
        <fullName evidence="4">VASt domain-containing protein</fullName>
    </recommendedName>
</protein>
<feature type="compositionally biased region" description="Polar residues" evidence="3">
    <location>
        <begin position="337"/>
        <end position="351"/>
    </location>
</feature>
<evidence type="ECO:0000256" key="1">
    <source>
        <dbReference type="ARBA" id="ARBA00004370"/>
    </source>
</evidence>
<reference evidence="5" key="1">
    <citation type="submission" date="2021-01" db="EMBL/GenBank/DDBJ databases">
        <authorList>
            <person name="Corre E."/>
            <person name="Pelletier E."/>
            <person name="Niang G."/>
            <person name="Scheremetjew M."/>
            <person name="Finn R."/>
            <person name="Kale V."/>
            <person name="Holt S."/>
            <person name="Cochrane G."/>
            <person name="Meng A."/>
            <person name="Brown T."/>
            <person name="Cohen L."/>
        </authorList>
    </citation>
    <scope>NUCLEOTIDE SEQUENCE</scope>
    <source>
        <strain evidence="5">GSO104</strain>
    </source>
</reference>